<dbReference type="SFLD" id="SFLDF00302">
    <property type="entry name" value="anaerobic_magnesium-protoporph"/>
    <property type="match status" value="1"/>
</dbReference>
<reference evidence="10" key="1">
    <citation type="journal article" date="2019" name="Int. J. Syst. Evol. Microbiol.">
        <title>The Global Catalogue of Microorganisms (GCM) 10K type strain sequencing project: providing services to taxonomists for standard genome sequencing and annotation.</title>
        <authorList>
            <consortium name="The Broad Institute Genomics Platform"/>
            <consortium name="The Broad Institute Genome Sequencing Center for Infectious Disease"/>
            <person name="Wu L."/>
            <person name="Ma J."/>
        </authorList>
    </citation>
    <scope>NUCLEOTIDE SEQUENCE [LARGE SCALE GENOMIC DNA]</scope>
    <source>
        <strain evidence="10">KACC 12597</strain>
    </source>
</reference>
<organism evidence="9 10">
    <name type="scientific">Thiorhodococcus fuscus</name>
    <dbReference type="NCBI Taxonomy" id="527200"/>
    <lineage>
        <taxon>Bacteria</taxon>
        <taxon>Pseudomonadati</taxon>
        <taxon>Pseudomonadota</taxon>
        <taxon>Gammaproteobacteria</taxon>
        <taxon>Chromatiales</taxon>
        <taxon>Chromatiaceae</taxon>
        <taxon>Thiorhodococcus</taxon>
    </lineage>
</organism>
<evidence type="ECO:0000259" key="7">
    <source>
        <dbReference type="PROSITE" id="PS51332"/>
    </source>
</evidence>
<dbReference type="RefSeq" id="WP_386025727.1">
    <property type="nucleotide sequence ID" value="NZ_JBHUHX010000016.1"/>
</dbReference>
<dbReference type="Pfam" id="PF04055">
    <property type="entry name" value="Radical_SAM"/>
    <property type="match status" value="1"/>
</dbReference>
<dbReference type="SFLD" id="SFLDS00029">
    <property type="entry name" value="Radical_SAM"/>
    <property type="match status" value="1"/>
</dbReference>
<evidence type="ECO:0000256" key="1">
    <source>
        <dbReference type="ARBA" id="ARBA00001966"/>
    </source>
</evidence>
<keyword evidence="10" id="KW-1185">Reference proteome</keyword>
<dbReference type="SFLD" id="SFLDG01123">
    <property type="entry name" value="methyltransferase_(Class_B)"/>
    <property type="match status" value="1"/>
</dbReference>
<dbReference type="InterPro" id="IPR023404">
    <property type="entry name" value="rSAM_horseshoe"/>
</dbReference>
<dbReference type="PANTHER" id="PTHR43409:SF13">
    <property type="entry name" value="ANAEROBIC MAGNESIUM-PROTOPORPHYRIN IX MONOMETHYL ESTER CYCLASE"/>
    <property type="match status" value="1"/>
</dbReference>
<dbReference type="InterPro" id="IPR051198">
    <property type="entry name" value="BchE-like"/>
</dbReference>
<dbReference type="PROSITE" id="PS51332">
    <property type="entry name" value="B12_BINDING"/>
    <property type="match status" value="1"/>
</dbReference>
<feature type="compositionally biased region" description="Polar residues" evidence="6">
    <location>
        <begin position="533"/>
        <end position="546"/>
    </location>
</feature>
<dbReference type="InterPro" id="IPR058240">
    <property type="entry name" value="rSAM_sf"/>
</dbReference>
<dbReference type="PANTHER" id="PTHR43409">
    <property type="entry name" value="ANAEROBIC MAGNESIUM-PROTOPORPHYRIN IX MONOMETHYL ESTER CYCLASE-RELATED"/>
    <property type="match status" value="1"/>
</dbReference>
<dbReference type="Proteomes" id="UP001597337">
    <property type="component" value="Unassembled WGS sequence"/>
</dbReference>
<evidence type="ECO:0000256" key="6">
    <source>
        <dbReference type="SAM" id="MobiDB-lite"/>
    </source>
</evidence>
<comment type="cofactor">
    <cofactor evidence="1">
        <name>[4Fe-4S] cluster</name>
        <dbReference type="ChEBI" id="CHEBI:49883"/>
    </cofactor>
</comment>
<dbReference type="InterPro" id="IPR007197">
    <property type="entry name" value="rSAM"/>
</dbReference>
<dbReference type="InterPro" id="IPR006638">
    <property type="entry name" value="Elp3/MiaA/NifB-like_rSAM"/>
</dbReference>
<sequence length="546" mass="62478">MRILFVHPNYSAGAADIAGNWSPAWVAYLAGYLKSGGYQDYQFVDAMVDKLDDDQLRVAIREANPDIVATTAMTPMIYAAQRLLQIAKEECPNAITVLGGIHGTFMYDQVLHEAPWIDAIIRGEGEAVTLNLVRSIDQSGWPGDREKVQGIAYLDENQQVVATPAEPSIKDVDSIWPDWGILEWKKYIYIPLGVPVATPNMARGCPFTCSFCSQWKFWRDYRVRDPKRMVDEIEELVKVHGVGFFILADEEPQINKNKFVEFCQELIDRDLGIHWGINTRVTDVMRDEELLPFYRKAGLVHISLGTEAAAQLNLDRFVKETTVAQNKRAIQLLQQNGIVTEAQFIVGLENETRETLEETYNMVMDWGADMANWSMYTPWPFADMFAEMGDRVEVFDYSKYNFVSPIMKPDNIDRAELLDGVMANYRRFYMKRMLFQYPWVKDPFRRKYLIGCIKAFLKSAMERRFYQLGKQNYWGPLFKKFIKFDYDKSRSKIVEPDHNAWKKAPPAKRPAVSVAGAAPQACGGPKACGGGDQQMTEEQIKQYDNA</sequence>
<evidence type="ECO:0000256" key="5">
    <source>
        <dbReference type="ARBA" id="ARBA00023014"/>
    </source>
</evidence>
<evidence type="ECO:0000313" key="10">
    <source>
        <dbReference type="Proteomes" id="UP001597337"/>
    </source>
</evidence>
<dbReference type="CDD" id="cd02068">
    <property type="entry name" value="radical_SAM_B12_BD"/>
    <property type="match status" value="1"/>
</dbReference>
<feature type="region of interest" description="Disordered" evidence="6">
    <location>
        <begin position="518"/>
        <end position="546"/>
    </location>
</feature>
<dbReference type="PROSITE" id="PS51918">
    <property type="entry name" value="RADICAL_SAM"/>
    <property type="match status" value="1"/>
</dbReference>
<dbReference type="SMART" id="SM00729">
    <property type="entry name" value="Elp3"/>
    <property type="match status" value="1"/>
</dbReference>
<accession>A0ABW4YAF5</accession>
<dbReference type="EMBL" id="JBHUHX010000016">
    <property type="protein sequence ID" value="MFD2111908.1"/>
    <property type="molecule type" value="Genomic_DNA"/>
</dbReference>
<evidence type="ECO:0000256" key="4">
    <source>
        <dbReference type="ARBA" id="ARBA00023004"/>
    </source>
</evidence>
<evidence type="ECO:0000313" key="9">
    <source>
        <dbReference type="EMBL" id="MFD2111908.1"/>
    </source>
</evidence>
<name>A0ABW4YAF5_9GAMM</name>
<keyword evidence="4" id="KW-0408">Iron</keyword>
<keyword evidence="2" id="KW-0949">S-adenosyl-L-methionine</keyword>
<evidence type="ECO:0000256" key="2">
    <source>
        <dbReference type="ARBA" id="ARBA00022691"/>
    </source>
</evidence>
<comment type="caution">
    <text evidence="9">The sequence shown here is derived from an EMBL/GenBank/DDBJ whole genome shotgun (WGS) entry which is preliminary data.</text>
</comment>
<dbReference type="Gene3D" id="3.80.30.20">
    <property type="entry name" value="tm_1862 like domain"/>
    <property type="match status" value="1"/>
</dbReference>
<proteinExistence type="predicted"/>
<dbReference type="Gene3D" id="3.40.50.280">
    <property type="entry name" value="Cobalamin-binding domain"/>
    <property type="match status" value="1"/>
</dbReference>
<dbReference type="Pfam" id="PF02310">
    <property type="entry name" value="B12-binding"/>
    <property type="match status" value="1"/>
</dbReference>
<feature type="domain" description="B12-binding" evidence="7">
    <location>
        <begin position="9"/>
        <end position="143"/>
    </location>
</feature>
<keyword evidence="3" id="KW-0479">Metal-binding</keyword>
<protein>
    <submittedName>
        <fullName evidence="9">Magnesium-protoporphyrin IX monomethyl ester anaerobic oxidative cyclase</fullName>
    </submittedName>
</protein>
<dbReference type="InterPro" id="IPR006158">
    <property type="entry name" value="Cobalamin-bd"/>
</dbReference>
<dbReference type="SUPFAM" id="SSF102114">
    <property type="entry name" value="Radical SAM enzymes"/>
    <property type="match status" value="1"/>
</dbReference>
<feature type="domain" description="Radical SAM core" evidence="8">
    <location>
        <begin position="191"/>
        <end position="415"/>
    </location>
</feature>
<evidence type="ECO:0000256" key="3">
    <source>
        <dbReference type="ARBA" id="ARBA00022723"/>
    </source>
</evidence>
<dbReference type="SFLD" id="SFLDG01082">
    <property type="entry name" value="B12-binding_domain_containing"/>
    <property type="match status" value="1"/>
</dbReference>
<evidence type="ECO:0000259" key="8">
    <source>
        <dbReference type="PROSITE" id="PS51918"/>
    </source>
</evidence>
<dbReference type="InterPro" id="IPR034466">
    <property type="entry name" value="Methyltransferase_Class_B"/>
</dbReference>
<dbReference type="CDD" id="cd01335">
    <property type="entry name" value="Radical_SAM"/>
    <property type="match status" value="1"/>
</dbReference>
<dbReference type="NCBIfam" id="TIGR02026">
    <property type="entry name" value="BchE"/>
    <property type="match status" value="1"/>
</dbReference>
<gene>
    <name evidence="9" type="primary">bchE</name>
    <name evidence="9" type="ORF">ACFSJC_08660</name>
</gene>
<keyword evidence="5" id="KW-0411">Iron-sulfur</keyword>